<keyword evidence="4" id="KW-0479">Metal-binding</keyword>
<dbReference type="Proteomes" id="UP000184267">
    <property type="component" value="Unassembled WGS sequence"/>
</dbReference>
<name>A0A1M2VFQ4_TRAPU</name>
<evidence type="ECO:0000313" key="10">
    <source>
        <dbReference type="EMBL" id="OJT06442.1"/>
    </source>
</evidence>
<comment type="cofactor">
    <cofactor evidence="1">
        <name>Zn(2+)</name>
        <dbReference type="ChEBI" id="CHEBI:29105"/>
    </cofactor>
</comment>
<keyword evidence="7" id="KW-0482">Metalloprotease</keyword>
<dbReference type="SUPFAM" id="SSF55486">
    <property type="entry name" value="Metalloproteases ('zincins'), catalytic domain"/>
    <property type="match status" value="1"/>
</dbReference>
<evidence type="ECO:0000256" key="8">
    <source>
        <dbReference type="SAM" id="SignalP"/>
    </source>
</evidence>
<dbReference type="InterPro" id="IPR050414">
    <property type="entry name" value="Fungal_M35_metalloproteases"/>
</dbReference>
<evidence type="ECO:0000256" key="3">
    <source>
        <dbReference type="ARBA" id="ARBA00022670"/>
    </source>
</evidence>
<feature type="domain" description="Lysine-specific metallo-endopeptidase" evidence="9">
    <location>
        <begin position="213"/>
        <end position="350"/>
    </location>
</feature>
<evidence type="ECO:0000256" key="5">
    <source>
        <dbReference type="ARBA" id="ARBA00022801"/>
    </source>
</evidence>
<comment type="caution">
    <text evidence="10">The sequence shown here is derived from an EMBL/GenBank/DDBJ whole genome shotgun (WGS) entry which is preliminary data.</text>
</comment>
<feature type="chain" id="PRO_5012431363" evidence="8">
    <location>
        <begin position="23"/>
        <end position="376"/>
    </location>
</feature>
<dbReference type="Gene3D" id="2.60.40.2970">
    <property type="match status" value="1"/>
</dbReference>
<dbReference type="InterPro" id="IPR029463">
    <property type="entry name" value="Lys_MEP"/>
</dbReference>
<dbReference type="AlphaFoldDB" id="A0A1M2VFQ4"/>
<evidence type="ECO:0000256" key="7">
    <source>
        <dbReference type="ARBA" id="ARBA00023049"/>
    </source>
</evidence>
<evidence type="ECO:0000256" key="1">
    <source>
        <dbReference type="ARBA" id="ARBA00001947"/>
    </source>
</evidence>
<dbReference type="GO" id="GO:0046872">
    <property type="term" value="F:metal ion binding"/>
    <property type="evidence" value="ECO:0007669"/>
    <property type="project" value="UniProtKB-KW"/>
</dbReference>
<keyword evidence="6" id="KW-0862">Zinc</keyword>
<dbReference type="Gene3D" id="3.40.390.10">
    <property type="entry name" value="Collagenase (Catalytic Domain)"/>
    <property type="match status" value="1"/>
</dbReference>
<reference evidence="10 11" key="1">
    <citation type="submission" date="2016-10" db="EMBL/GenBank/DDBJ databases">
        <title>Genome sequence of the basidiomycete white-rot fungus Trametes pubescens.</title>
        <authorList>
            <person name="Makela M.R."/>
            <person name="Granchi Z."/>
            <person name="Peng M."/>
            <person name="De Vries R.P."/>
            <person name="Grigoriev I."/>
            <person name="Riley R."/>
            <person name="Hilden K."/>
        </authorList>
    </citation>
    <scope>NUCLEOTIDE SEQUENCE [LARGE SCALE GENOMIC DNA]</scope>
    <source>
        <strain evidence="10 11">FBCC735</strain>
    </source>
</reference>
<evidence type="ECO:0000256" key="6">
    <source>
        <dbReference type="ARBA" id="ARBA00022833"/>
    </source>
</evidence>
<sequence length="376" mass="40646">MFPQRASQALLLCVAAAVGTLAAPSVLLQVSGPSSVVDIGNLKVVTTVTNTGDEPLKLLNDPRSPLSDLPTDTFTITNPHGTSPDFIGIAVKYVPHVAIASDDPLVYTNLSPGQSVTIEHDLSVAYDFSTSGTGPYVVNVKEFNTLYYVSQGHISALLAGNNLPNHAVNISGSLIASRARTPFSLDAEECENWQERAILTAIPVANKYIGGSLNLLAQDGYTGDHYKRWFGSASEHRLSTVGSHFEALIGNNFTEFTFVCKTAFCSRKPGLYAYVYPDEFGRIHVCDTFFRSPVGGPDSRASTIVHESSHFTRNGGTLDHAYGQTLTQELARSYPQLAVMNADNHEYFSAASLDNDVKQPPVLLTQVHFGGESFRV</sequence>
<accession>A0A1M2VFQ4</accession>
<dbReference type="Pfam" id="PF14521">
    <property type="entry name" value="Aspzincin_M35"/>
    <property type="match status" value="1"/>
</dbReference>
<dbReference type="SMART" id="SM01351">
    <property type="entry name" value="Aspzincin_M35"/>
    <property type="match status" value="1"/>
</dbReference>
<dbReference type="InterPro" id="IPR024079">
    <property type="entry name" value="MetalloPept_cat_dom_sf"/>
</dbReference>
<keyword evidence="11" id="KW-1185">Reference proteome</keyword>
<evidence type="ECO:0000259" key="9">
    <source>
        <dbReference type="SMART" id="SM01351"/>
    </source>
</evidence>
<evidence type="ECO:0000256" key="2">
    <source>
        <dbReference type="ARBA" id="ARBA00010279"/>
    </source>
</evidence>
<protein>
    <submittedName>
        <fullName evidence="10">Peptidyl-Lys metalloendopeptidase</fullName>
    </submittedName>
</protein>
<evidence type="ECO:0000313" key="11">
    <source>
        <dbReference type="Proteomes" id="UP000184267"/>
    </source>
</evidence>
<gene>
    <name evidence="10" type="ORF">TRAPUB_2717</name>
</gene>
<dbReference type="OMA" id="NHEYFSA"/>
<proteinExistence type="inferred from homology"/>
<dbReference type="GO" id="GO:0006508">
    <property type="term" value="P:proteolysis"/>
    <property type="evidence" value="ECO:0007669"/>
    <property type="project" value="UniProtKB-KW"/>
</dbReference>
<comment type="similarity">
    <text evidence="2">Belongs to the peptidase M35 family.</text>
</comment>
<keyword evidence="8" id="KW-0732">Signal</keyword>
<organism evidence="10 11">
    <name type="scientific">Trametes pubescens</name>
    <name type="common">White-rot fungus</name>
    <dbReference type="NCBI Taxonomy" id="154538"/>
    <lineage>
        <taxon>Eukaryota</taxon>
        <taxon>Fungi</taxon>
        <taxon>Dikarya</taxon>
        <taxon>Basidiomycota</taxon>
        <taxon>Agaricomycotina</taxon>
        <taxon>Agaricomycetes</taxon>
        <taxon>Polyporales</taxon>
        <taxon>Polyporaceae</taxon>
        <taxon>Trametes</taxon>
    </lineage>
</organism>
<feature type="signal peptide" evidence="8">
    <location>
        <begin position="1"/>
        <end position="22"/>
    </location>
</feature>
<dbReference type="STRING" id="154538.A0A1M2VFQ4"/>
<keyword evidence="3" id="KW-0645">Protease</keyword>
<dbReference type="PANTHER" id="PTHR37016">
    <property type="match status" value="1"/>
</dbReference>
<dbReference type="OrthoDB" id="412874at2759"/>
<dbReference type="GO" id="GO:0004222">
    <property type="term" value="F:metalloendopeptidase activity"/>
    <property type="evidence" value="ECO:0007669"/>
    <property type="project" value="InterPro"/>
</dbReference>
<evidence type="ECO:0000256" key="4">
    <source>
        <dbReference type="ARBA" id="ARBA00022723"/>
    </source>
</evidence>
<keyword evidence="5" id="KW-0378">Hydrolase</keyword>
<dbReference type="EMBL" id="MNAD01001309">
    <property type="protein sequence ID" value="OJT06442.1"/>
    <property type="molecule type" value="Genomic_DNA"/>
</dbReference>
<dbReference type="PANTHER" id="PTHR37016:SF3">
    <property type="entry name" value="NEUTRAL PROTEASE 2-RELATED"/>
    <property type="match status" value="1"/>
</dbReference>